<sequence>LLGCGWRPQGLTCFNPMFIVMWSTVPRMLSPLVLTCFNPMFIVYCSASTVPRLLFRVLTCLLFR</sequence>
<evidence type="ECO:0000313" key="1">
    <source>
        <dbReference type="EMBL" id="KAJ9601068.1"/>
    </source>
</evidence>
<organism evidence="1 2">
    <name type="scientific">Diploptera punctata</name>
    <name type="common">Pacific beetle cockroach</name>
    <dbReference type="NCBI Taxonomy" id="6984"/>
    <lineage>
        <taxon>Eukaryota</taxon>
        <taxon>Metazoa</taxon>
        <taxon>Ecdysozoa</taxon>
        <taxon>Arthropoda</taxon>
        <taxon>Hexapoda</taxon>
        <taxon>Insecta</taxon>
        <taxon>Pterygota</taxon>
        <taxon>Neoptera</taxon>
        <taxon>Polyneoptera</taxon>
        <taxon>Dictyoptera</taxon>
        <taxon>Blattodea</taxon>
        <taxon>Blaberoidea</taxon>
        <taxon>Blaberidae</taxon>
        <taxon>Diplopterinae</taxon>
        <taxon>Diploptera</taxon>
    </lineage>
</organism>
<gene>
    <name evidence="1" type="ORF">L9F63_000803</name>
</gene>
<dbReference type="Proteomes" id="UP001233999">
    <property type="component" value="Unassembled WGS sequence"/>
</dbReference>
<feature type="non-terminal residue" evidence="1">
    <location>
        <position position="1"/>
    </location>
</feature>
<keyword evidence="2" id="KW-1185">Reference proteome</keyword>
<dbReference type="EMBL" id="JASPKZ010000037">
    <property type="protein sequence ID" value="KAJ9601068.1"/>
    <property type="molecule type" value="Genomic_DNA"/>
</dbReference>
<evidence type="ECO:0000313" key="2">
    <source>
        <dbReference type="Proteomes" id="UP001233999"/>
    </source>
</evidence>
<reference evidence="1" key="2">
    <citation type="submission" date="2023-05" db="EMBL/GenBank/DDBJ databases">
        <authorList>
            <person name="Fouks B."/>
        </authorList>
    </citation>
    <scope>NUCLEOTIDE SEQUENCE</scope>
    <source>
        <strain evidence="1">Stay&amp;Tobe</strain>
        <tissue evidence="1">Testes</tissue>
    </source>
</reference>
<dbReference type="AlphaFoldDB" id="A0AAD8AL14"/>
<feature type="non-terminal residue" evidence="1">
    <location>
        <position position="64"/>
    </location>
</feature>
<protein>
    <submittedName>
        <fullName evidence="1">Uncharacterized protein</fullName>
    </submittedName>
</protein>
<reference evidence="1" key="1">
    <citation type="journal article" date="2023" name="IScience">
        <title>Live-bearing cockroach genome reveals convergent evolutionary mechanisms linked to viviparity in insects and beyond.</title>
        <authorList>
            <person name="Fouks B."/>
            <person name="Harrison M.C."/>
            <person name="Mikhailova A.A."/>
            <person name="Marchal E."/>
            <person name="English S."/>
            <person name="Carruthers M."/>
            <person name="Jennings E.C."/>
            <person name="Chiamaka E.L."/>
            <person name="Frigard R.A."/>
            <person name="Pippel M."/>
            <person name="Attardo G.M."/>
            <person name="Benoit J.B."/>
            <person name="Bornberg-Bauer E."/>
            <person name="Tobe S.S."/>
        </authorList>
    </citation>
    <scope>NUCLEOTIDE SEQUENCE</scope>
    <source>
        <strain evidence="1">Stay&amp;Tobe</strain>
    </source>
</reference>
<proteinExistence type="predicted"/>
<name>A0AAD8AL14_DIPPU</name>
<comment type="caution">
    <text evidence="1">The sequence shown here is derived from an EMBL/GenBank/DDBJ whole genome shotgun (WGS) entry which is preliminary data.</text>
</comment>
<accession>A0AAD8AL14</accession>